<dbReference type="RefSeq" id="WP_311684688.1">
    <property type="nucleotide sequence ID" value="NZ_JAVRHM010000011.1"/>
</dbReference>
<comment type="caution">
    <text evidence="1">The sequence shown here is derived from an EMBL/GenBank/DDBJ whole genome shotgun (WGS) entry which is preliminary data.</text>
</comment>
<gene>
    <name evidence="1" type="ORF">RM549_10945</name>
</gene>
<dbReference type="EMBL" id="JAVRHM010000011">
    <property type="protein sequence ID" value="MDT0690304.1"/>
    <property type="molecule type" value="Genomic_DNA"/>
</dbReference>
<organism evidence="1 2">
    <name type="scientific">Autumnicola patrickiae</name>
    <dbReference type="NCBI Taxonomy" id="3075591"/>
    <lineage>
        <taxon>Bacteria</taxon>
        <taxon>Pseudomonadati</taxon>
        <taxon>Bacteroidota</taxon>
        <taxon>Flavobacteriia</taxon>
        <taxon>Flavobacteriales</taxon>
        <taxon>Flavobacteriaceae</taxon>
        <taxon>Autumnicola</taxon>
    </lineage>
</organism>
<accession>A0ABU3E2T5</accession>
<dbReference type="Proteomes" id="UP001261624">
    <property type="component" value="Unassembled WGS sequence"/>
</dbReference>
<sequence>MLTPQNIISKFEEHGLPQYGVPLDFLPNESLIRQITERFKIEFAIMFTIGNNNYSIYKGTSNSVELPIDELEILLSHTHPNGTIKPSIHDINWLKTARLVGSPQIQSVILPIGQNRVTFNIQSSYLK</sequence>
<proteinExistence type="predicted"/>
<name>A0ABU3E2T5_9FLAO</name>
<keyword evidence="2" id="KW-1185">Reference proteome</keyword>
<evidence type="ECO:0000313" key="1">
    <source>
        <dbReference type="EMBL" id="MDT0690304.1"/>
    </source>
</evidence>
<protein>
    <submittedName>
        <fullName evidence="1">Uncharacterized protein</fullName>
    </submittedName>
</protein>
<reference evidence="1 2" key="1">
    <citation type="submission" date="2023-09" db="EMBL/GenBank/DDBJ databases">
        <authorList>
            <person name="Rey-Velasco X."/>
        </authorList>
    </citation>
    <scope>NUCLEOTIDE SEQUENCE [LARGE SCALE GENOMIC DNA]</scope>
    <source>
        <strain evidence="1 2">F188</strain>
    </source>
</reference>
<evidence type="ECO:0000313" key="2">
    <source>
        <dbReference type="Proteomes" id="UP001261624"/>
    </source>
</evidence>